<accession>A0ABS5V1S5</accession>
<feature type="signal peptide" evidence="1">
    <location>
        <begin position="1"/>
        <end position="28"/>
    </location>
</feature>
<reference evidence="2 3" key="1">
    <citation type="submission" date="2021-05" db="EMBL/GenBank/DDBJ databases">
        <title>Shewanella sp. JM162201.</title>
        <authorList>
            <person name="Xu S."/>
            <person name="Li A."/>
        </authorList>
    </citation>
    <scope>NUCLEOTIDE SEQUENCE [LARGE SCALE GENOMIC DNA]</scope>
    <source>
        <strain evidence="2 3">JM162201</strain>
    </source>
</reference>
<dbReference type="PANTHER" id="PTHR36302:SF1">
    <property type="entry name" value="COPPER CHAPERONE PCU(A)C"/>
    <property type="match status" value="1"/>
</dbReference>
<gene>
    <name evidence="2" type="ORF">KJI95_04950</name>
</gene>
<dbReference type="EMBL" id="JAHEPS010000001">
    <property type="protein sequence ID" value="MBT1443870.1"/>
    <property type="molecule type" value="Genomic_DNA"/>
</dbReference>
<name>A0ABS5V1S5_9GAMM</name>
<dbReference type="Proteomes" id="UP001195903">
    <property type="component" value="Unassembled WGS sequence"/>
</dbReference>
<keyword evidence="3" id="KW-1185">Reference proteome</keyword>
<dbReference type="InterPro" id="IPR007410">
    <property type="entry name" value="LpqE-like"/>
</dbReference>
<dbReference type="Gene3D" id="2.60.40.1890">
    <property type="entry name" value="PCu(A)C copper chaperone"/>
    <property type="match status" value="1"/>
</dbReference>
<sequence>MECMTLKPIFKHLFNLALLALLSTPVMAEIIVKDGFVRVMPPSAPNTAAYFTLINHGEPTTLVAVSTEIADKAELHTIVTENDVVKMREVSSLELPAHGTLELSERGNHVMLLGLKSALAEGQQVTLNLRFNDGQTLELTLPVSKAPVAGEGDDHHHHHH</sequence>
<protein>
    <submittedName>
        <fullName evidence="2">Copper chaperone PCu(A)C</fullName>
    </submittedName>
</protein>
<dbReference type="Pfam" id="PF04314">
    <property type="entry name" value="PCuAC"/>
    <property type="match status" value="1"/>
</dbReference>
<evidence type="ECO:0000313" key="3">
    <source>
        <dbReference type="Proteomes" id="UP001195903"/>
    </source>
</evidence>
<dbReference type="InterPro" id="IPR036182">
    <property type="entry name" value="PCuAC_sf"/>
</dbReference>
<feature type="chain" id="PRO_5045443895" evidence="1">
    <location>
        <begin position="29"/>
        <end position="160"/>
    </location>
</feature>
<dbReference type="SUPFAM" id="SSF110087">
    <property type="entry name" value="DR1885-like metal-binding protein"/>
    <property type="match status" value="1"/>
</dbReference>
<evidence type="ECO:0000256" key="1">
    <source>
        <dbReference type="SAM" id="SignalP"/>
    </source>
</evidence>
<comment type="caution">
    <text evidence="2">The sequence shown here is derived from an EMBL/GenBank/DDBJ whole genome shotgun (WGS) entry which is preliminary data.</text>
</comment>
<dbReference type="InterPro" id="IPR058248">
    <property type="entry name" value="Lxx211020-like"/>
</dbReference>
<dbReference type="PANTHER" id="PTHR36302">
    <property type="entry name" value="BLR7088 PROTEIN"/>
    <property type="match status" value="1"/>
</dbReference>
<evidence type="ECO:0000313" key="2">
    <source>
        <dbReference type="EMBL" id="MBT1443870.1"/>
    </source>
</evidence>
<dbReference type="RefSeq" id="WP_214506198.1">
    <property type="nucleotide sequence ID" value="NZ_JAHEPS010000001.1"/>
</dbReference>
<organism evidence="2 3">
    <name type="scientific">Shewanella jiangmenensis</name>
    <dbReference type="NCBI Taxonomy" id="2837387"/>
    <lineage>
        <taxon>Bacteria</taxon>
        <taxon>Pseudomonadati</taxon>
        <taxon>Pseudomonadota</taxon>
        <taxon>Gammaproteobacteria</taxon>
        <taxon>Alteromonadales</taxon>
        <taxon>Shewanellaceae</taxon>
        <taxon>Shewanella</taxon>
    </lineage>
</organism>
<proteinExistence type="predicted"/>
<keyword evidence="1" id="KW-0732">Signal</keyword>